<dbReference type="RefSeq" id="WP_343334869.1">
    <property type="nucleotide sequence ID" value="NZ_JAPOHD010000059.1"/>
</dbReference>
<evidence type="ECO:0000256" key="1">
    <source>
        <dbReference type="ARBA" id="ARBA00010641"/>
    </source>
</evidence>
<evidence type="ECO:0000256" key="3">
    <source>
        <dbReference type="ARBA" id="ARBA00023082"/>
    </source>
</evidence>
<evidence type="ECO:0000259" key="7">
    <source>
        <dbReference type="Pfam" id="PF08281"/>
    </source>
</evidence>
<dbReference type="AlphaFoldDB" id="A0A9X3F8I7"/>
<dbReference type="InterPro" id="IPR013249">
    <property type="entry name" value="RNA_pol_sigma70_r4_t2"/>
</dbReference>
<dbReference type="Gene3D" id="1.10.10.10">
    <property type="entry name" value="Winged helix-like DNA-binding domain superfamily/Winged helix DNA-binding domain"/>
    <property type="match status" value="1"/>
</dbReference>
<dbReference type="InterPro" id="IPR039425">
    <property type="entry name" value="RNA_pol_sigma-70-like"/>
</dbReference>
<feature type="domain" description="RNA polymerase sigma factor 70 region 4 type 2" evidence="7">
    <location>
        <begin position="141"/>
        <end position="193"/>
    </location>
</feature>
<keyword evidence="2" id="KW-0805">Transcription regulation</keyword>
<dbReference type="Gene3D" id="1.10.1740.10">
    <property type="match status" value="1"/>
</dbReference>
<dbReference type="Proteomes" id="UP001145087">
    <property type="component" value="Unassembled WGS sequence"/>
</dbReference>
<evidence type="ECO:0000313" key="8">
    <source>
        <dbReference type="EMBL" id="MCY1722544.1"/>
    </source>
</evidence>
<comment type="similarity">
    <text evidence="1">Belongs to the sigma-70 factor family. ECF subfamily.</text>
</comment>
<comment type="caution">
    <text evidence="8">The sequence shown here is derived from an EMBL/GenBank/DDBJ whole genome shotgun (WGS) entry which is preliminary data.</text>
</comment>
<reference evidence="8" key="1">
    <citation type="submission" date="2022-11" db="EMBL/GenBank/DDBJ databases">
        <title>Marilongibacter aestuarii gen. nov., sp. nov., isolated from tidal flat sediment.</title>
        <authorList>
            <person name="Jiayan W."/>
        </authorList>
    </citation>
    <scope>NUCLEOTIDE SEQUENCE</scope>
    <source>
        <strain evidence="8">Z1-6</strain>
    </source>
</reference>
<evidence type="ECO:0000256" key="4">
    <source>
        <dbReference type="ARBA" id="ARBA00023125"/>
    </source>
</evidence>
<evidence type="ECO:0000313" key="9">
    <source>
        <dbReference type="Proteomes" id="UP001145087"/>
    </source>
</evidence>
<dbReference type="NCBIfam" id="TIGR02937">
    <property type="entry name" value="sigma70-ECF"/>
    <property type="match status" value="1"/>
</dbReference>
<dbReference type="PANTHER" id="PTHR43133:SF8">
    <property type="entry name" value="RNA POLYMERASE SIGMA FACTOR HI_1459-RELATED"/>
    <property type="match status" value="1"/>
</dbReference>
<dbReference type="InterPro" id="IPR036388">
    <property type="entry name" value="WH-like_DNA-bd_sf"/>
</dbReference>
<dbReference type="Pfam" id="PF04542">
    <property type="entry name" value="Sigma70_r2"/>
    <property type="match status" value="1"/>
</dbReference>
<keyword evidence="3" id="KW-0731">Sigma factor</keyword>
<organism evidence="8 9">
    <name type="scientific">Draconibacterium aestuarii</name>
    <dbReference type="NCBI Taxonomy" id="2998507"/>
    <lineage>
        <taxon>Bacteria</taxon>
        <taxon>Pseudomonadati</taxon>
        <taxon>Bacteroidota</taxon>
        <taxon>Bacteroidia</taxon>
        <taxon>Marinilabiliales</taxon>
        <taxon>Prolixibacteraceae</taxon>
        <taxon>Draconibacterium</taxon>
    </lineage>
</organism>
<evidence type="ECO:0000259" key="6">
    <source>
        <dbReference type="Pfam" id="PF04542"/>
    </source>
</evidence>
<accession>A0A9X3F8I7</accession>
<dbReference type="GO" id="GO:0003677">
    <property type="term" value="F:DNA binding"/>
    <property type="evidence" value="ECO:0007669"/>
    <property type="project" value="UniProtKB-KW"/>
</dbReference>
<dbReference type="InterPro" id="IPR014284">
    <property type="entry name" value="RNA_pol_sigma-70_dom"/>
</dbReference>
<gene>
    <name evidence="8" type="ORF">OU798_19495</name>
</gene>
<dbReference type="GO" id="GO:0006352">
    <property type="term" value="P:DNA-templated transcription initiation"/>
    <property type="evidence" value="ECO:0007669"/>
    <property type="project" value="InterPro"/>
</dbReference>
<protein>
    <submittedName>
        <fullName evidence="8">Sigma-70 family RNA polymerase sigma factor</fullName>
    </submittedName>
</protein>
<name>A0A9X3F8I7_9BACT</name>
<keyword evidence="4" id="KW-0238">DNA-binding</keyword>
<proteinExistence type="inferred from homology"/>
<dbReference type="SUPFAM" id="SSF88659">
    <property type="entry name" value="Sigma3 and sigma4 domains of RNA polymerase sigma factors"/>
    <property type="match status" value="1"/>
</dbReference>
<sequence>MRINILVVICNRPTIITSKEQMEQKDDIYYIEKVTAGQTNYFSYIVERYQDIVFSIALKVLKNREDAEEMAQESFIKAYKSLHTFKGTAKFSTWLYRITYNNCISEVRKRKIHYTSTDEVEVKDETTEINLDGIPEENRAKCIQEALRKLPEEEYTLVLLYYFEEQSIEEISKVTNLSESNTKVKLYRARKKLYTILNEMMKDELYTIL</sequence>
<feature type="domain" description="RNA polymerase sigma-70 region 2" evidence="6">
    <location>
        <begin position="45"/>
        <end position="111"/>
    </location>
</feature>
<dbReference type="Pfam" id="PF08281">
    <property type="entry name" value="Sigma70_r4_2"/>
    <property type="match status" value="1"/>
</dbReference>
<dbReference type="GO" id="GO:0016987">
    <property type="term" value="F:sigma factor activity"/>
    <property type="evidence" value="ECO:0007669"/>
    <property type="project" value="UniProtKB-KW"/>
</dbReference>
<evidence type="ECO:0000256" key="2">
    <source>
        <dbReference type="ARBA" id="ARBA00023015"/>
    </source>
</evidence>
<dbReference type="PANTHER" id="PTHR43133">
    <property type="entry name" value="RNA POLYMERASE ECF-TYPE SIGMA FACTO"/>
    <property type="match status" value="1"/>
</dbReference>
<dbReference type="InterPro" id="IPR013324">
    <property type="entry name" value="RNA_pol_sigma_r3/r4-like"/>
</dbReference>
<keyword evidence="9" id="KW-1185">Reference proteome</keyword>
<dbReference type="EMBL" id="JAPOHD010000059">
    <property type="protein sequence ID" value="MCY1722544.1"/>
    <property type="molecule type" value="Genomic_DNA"/>
</dbReference>
<dbReference type="InterPro" id="IPR007627">
    <property type="entry name" value="RNA_pol_sigma70_r2"/>
</dbReference>
<evidence type="ECO:0000256" key="5">
    <source>
        <dbReference type="ARBA" id="ARBA00023163"/>
    </source>
</evidence>
<dbReference type="SUPFAM" id="SSF88946">
    <property type="entry name" value="Sigma2 domain of RNA polymerase sigma factors"/>
    <property type="match status" value="1"/>
</dbReference>
<dbReference type="InterPro" id="IPR013325">
    <property type="entry name" value="RNA_pol_sigma_r2"/>
</dbReference>
<keyword evidence="5" id="KW-0804">Transcription</keyword>
<dbReference type="CDD" id="cd06171">
    <property type="entry name" value="Sigma70_r4"/>
    <property type="match status" value="1"/>
</dbReference>